<evidence type="ECO:0000256" key="1">
    <source>
        <dbReference type="SAM" id="MobiDB-lite"/>
    </source>
</evidence>
<feature type="region of interest" description="Disordered" evidence="1">
    <location>
        <begin position="58"/>
        <end position="78"/>
    </location>
</feature>
<evidence type="ECO:0000313" key="2">
    <source>
        <dbReference type="EMBL" id="KNZ58860.1"/>
    </source>
</evidence>
<dbReference type="VEuPathDB" id="FungiDB:VP01_1846g4"/>
<name>A0A0L6VFK0_9BASI</name>
<feature type="region of interest" description="Disordered" evidence="1">
    <location>
        <begin position="1"/>
        <end position="29"/>
    </location>
</feature>
<organism evidence="2 3">
    <name type="scientific">Puccinia sorghi</name>
    <dbReference type="NCBI Taxonomy" id="27349"/>
    <lineage>
        <taxon>Eukaryota</taxon>
        <taxon>Fungi</taxon>
        <taxon>Dikarya</taxon>
        <taxon>Basidiomycota</taxon>
        <taxon>Pucciniomycotina</taxon>
        <taxon>Pucciniomycetes</taxon>
        <taxon>Pucciniales</taxon>
        <taxon>Pucciniaceae</taxon>
        <taxon>Puccinia</taxon>
    </lineage>
</organism>
<dbReference type="AlphaFoldDB" id="A0A0L6VFK0"/>
<reference evidence="2 3" key="1">
    <citation type="submission" date="2015-08" db="EMBL/GenBank/DDBJ databases">
        <title>Next Generation Sequencing and Analysis of the Genome of Puccinia sorghi L Schw, the Causal Agent of Maize Common Rust.</title>
        <authorList>
            <person name="Rochi L."/>
            <person name="Burguener G."/>
            <person name="Darino M."/>
            <person name="Turjanski A."/>
            <person name="Kreff E."/>
            <person name="Dieguez M.J."/>
            <person name="Sacco F."/>
        </authorList>
    </citation>
    <scope>NUCLEOTIDE SEQUENCE [LARGE SCALE GENOMIC DNA]</scope>
    <source>
        <strain evidence="2 3">RO10H11247</strain>
    </source>
</reference>
<sequence length="296" mass="33468">MAFQNNYNLENILPTSKPNTTGIFSGNQNMNINQTASRSATVALPPQATNHGCNHTYQGRLPNQGNNQATNQAQTSKTGTYRVLDEPREIVEPRINPITGRRKVAIIKSQNLCYEGNNFQEFLDRFKLSAEVYGAVGYNMQELEAIDGYEKQNWTTLRANMVGIWEDSYAQTVRSGGPKGLKEFKKFKSKDQQDVTHIFFQGFPKDMQGAIQHEMVSSNLTPYGRDGYSKTHLEDLMDITQEEESTRVETIIHLGNSMIRDLVTTVIEKAIQQEDPSSYQADNVFHGTHLDPFNHL</sequence>
<protein>
    <submittedName>
        <fullName evidence="2">Uncharacterized protein</fullName>
    </submittedName>
</protein>
<comment type="caution">
    <text evidence="2">The sequence shown here is derived from an EMBL/GenBank/DDBJ whole genome shotgun (WGS) entry which is preliminary data.</text>
</comment>
<keyword evidence="3" id="KW-1185">Reference proteome</keyword>
<dbReference type="OrthoDB" id="2506685at2759"/>
<dbReference type="EMBL" id="LAVV01006666">
    <property type="protein sequence ID" value="KNZ58860.1"/>
    <property type="molecule type" value="Genomic_DNA"/>
</dbReference>
<feature type="compositionally biased region" description="Low complexity" evidence="1">
    <location>
        <begin position="63"/>
        <end position="75"/>
    </location>
</feature>
<evidence type="ECO:0000313" key="3">
    <source>
        <dbReference type="Proteomes" id="UP000037035"/>
    </source>
</evidence>
<accession>A0A0L6VFK0</accession>
<proteinExistence type="predicted"/>
<dbReference type="Proteomes" id="UP000037035">
    <property type="component" value="Unassembled WGS sequence"/>
</dbReference>
<gene>
    <name evidence="2" type="ORF">VP01_1846g4</name>
</gene>